<organism evidence="4 5">
    <name type="scientific">Moritella marina ATCC 15381</name>
    <dbReference type="NCBI Taxonomy" id="1202962"/>
    <lineage>
        <taxon>Bacteria</taxon>
        <taxon>Pseudomonadati</taxon>
        <taxon>Pseudomonadota</taxon>
        <taxon>Gammaproteobacteria</taxon>
        <taxon>Alteromonadales</taxon>
        <taxon>Moritellaceae</taxon>
        <taxon>Moritella</taxon>
    </lineage>
</organism>
<dbReference type="GO" id="GO:0016862">
    <property type="term" value="F:intramolecular oxidoreductase activity, interconverting keto- and enol-groups"/>
    <property type="evidence" value="ECO:0007669"/>
    <property type="project" value="InterPro"/>
</dbReference>
<dbReference type="OrthoDB" id="9799841at2"/>
<dbReference type="InterPro" id="IPR014347">
    <property type="entry name" value="Tautomerase/MIF_sf"/>
</dbReference>
<dbReference type="KEGG" id="mmaa:FR932_08015"/>
<dbReference type="Pfam" id="PF01361">
    <property type="entry name" value="Tautomerase"/>
    <property type="match status" value="1"/>
</dbReference>
<dbReference type="Gene3D" id="3.30.429.10">
    <property type="entry name" value="Macrophage Migration Inhibitory Factor"/>
    <property type="match status" value="1"/>
</dbReference>
<dbReference type="InterPro" id="IPR004370">
    <property type="entry name" value="4-OT-like_dom"/>
</dbReference>
<proteinExistence type="predicted"/>
<keyword evidence="1" id="KW-0413">Isomerase</keyword>
<evidence type="ECO:0000256" key="2">
    <source>
        <dbReference type="PIRSR" id="PIRSR037799-1"/>
    </source>
</evidence>
<evidence type="ECO:0000313" key="4">
    <source>
        <dbReference type="EMBL" id="QFI37800.1"/>
    </source>
</evidence>
<feature type="domain" description="4-oxalocrotonate tautomerase-like" evidence="3">
    <location>
        <begin position="2"/>
        <end position="51"/>
    </location>
</feature>
<keyword evidence="5" id="KW-1185">Reference proteome</keyword>
<dbReference type="AlphaFoldDB" id="A0A5J6WL42"/>
<feature type="active site" description="Proton acceptor; via imino nitrogen" evidence="2">
    <location>
        <position position="2"/>
    </location>
</feature>
<protein>
    <recommendedName>
        <fullName evidence="3">4-oxalocrotonate tautomerase-like domain-containing protein</fullName>
    </recommendedName>
</protein>
<evidence type="ECO:0000313" key="5">
    <source>
        <dbReference type="Proteomes" id="UP000327424"/>
    </source>
</evidence>
<dbReference type="InterPro" id="IPR017284">
    <property type="entry name" value="Tautomerase_PptA"/>
</dbReference>
<accession>A0A5J6WL42</accession>
<name>A0A5J6WL42_MORMI</name>
<reference evidence="4 5" key="1">
    <citation type="submission" date="2019-09" db="EMBL/GenBank/DDBJ databases">
        <title>Hybrid Assembly of the complete Genome of the Deep-Sea Bacterium Moritella marina from long Nanopore and Illumina reads.</title>
        <authorList>
            <person name="Magin S."/>
            <person name="Georgoulis A."/>
            <person name="Papadimitriou K."/>
            <person name="Iliakis G."/>
            <person name="Vorgias C.E."/>
        </authorList>
    </citation>
    <scope>NUCLEOTIDE SEQUENCE [LARGE SCALE GENOMIC DNA]</scope>
    <source>
        <strain evidence="4 5">MP-1</strain>
    </source>
</reference>
<dbReference type="Proteomes" id="UP000327424">
    <property type="component" value="Chromosome"/>
</dbReference>
<dbReference type="SUPFAM" id="SSF55331">
    <property type="entry name" value="Tautomerase/MIF"/>
    <property type="match status" value="1"/>
</dbReference>
<dbReference type="EMBL" id="CP044399">
    <property type="protein sequence ID" value="QFI37800.1"/>
    <property type="molecule type" value="Genomic_DNA"/>
</dbReference>
<dbReference type="RefSeq" id="WP_019439971.1">
    <property type="nucleotide sequence ID" value="NZ_ALOE01000006.1"/>
</dbReference>
<sequence>MPHINIKHFPSLSEEQHIALAKSITEAVTNVVGCDENVISIAVEPVEPELWNEQVYIPEIVGRKETLIKTPDY</sequence>
<dbReference type="PIRSF" id="PIRSF037799">
    <property type="entry name" value="Tautomer_YdcE_prd"/>
    <property type="match status" value="1"/>
</dbReference>
<evidence type="ECO:0000259" key="3">
    <source>
        <dbReference type="Pfam" id="PF01361"/>
    </source>
</evidence>
<gene>
    <name evidence="4" type="ORF">FR932_08015</name>
</gene>
<evidence type="ECO:0000256" key="1">
    <source>
        <dbReference type="ARBA" id="ARBA00023235"/>
    </source>
</evidence>
<dbReference type="GO" id="GO:0005737">
    <property type="term" value="C:cytoplasm"/>
    <property type="evidence" value="ECO:0007669"/>
    <property type="project" value="InterPro"/>
</dbReference>